<evidence type="ECO:0000313" key="2">
    <source>
        <dbReference type="Proteomes" id="UP000429523"/>
    </source>
</evidence>
<organism evidence="1 2">
    <name type="scientific">Phytophthora fragariae</name>
    <dbReference type="NCBI Taxonomy" id="53985"/>
    <lineage>
        <taxon>Eukaryota</taxon>
        <taxon>Sar</taxon>
        <taxon>Stramenopiles</taxon>
        <taxon>Oomycota</taxon>
        <taxon>Peronosporomycetes</taxon>
        <taxon>Peronosporales</taxon>
        <taxon>Peronosporaceae</taxon>
        <taxon>Phytophthora</taxon>
    </lineage>
</organism>
<accession>A0A6A3FWL1</accession>
<name>A0A6A3FWL1_9STRA</name>
<dbReference type="Gene3D" id="3.40.1190.20">
    <property type="match status" value="1"/>
</dbReference>
<comment type="caution">
    <text evidence="1">The sequence shown here is derived from an EMBL/GenBank/DDBJ whole genome shotgun (WGS) entry which is preliminary data.</text>
</comment>
<protein>
    <submittedName>
        <fullName evidence="1">Uncharacterized protein</fullName>
    </submittedName>
</protein>
<evidence type="ECO:0000313" key="1">
    <source>
        <dbReference type="EMBL" id="KAE8948530.1"/>
    </source>
</evidence>
<dbReference type="AlphaFoldDB" id="A0A6A3FWL1"/>
<reference evidence="1 2" key="1">
    <citation type="submission" date="2018-08" db="EMBL/GenBank/DDBJ databases">
        <title>Genomic investigation of the strawberry pathogen Phytophthora fragariae indicates pathogenicity is determined by transcriptional variation in three key races.</title>
        <authorList>
            <person name="Adams T.M."/>
            <person name="Armitage A.D."/>
            <person name="Sobczyk M.K."/>
            <person name="Bates H.J."/>
            <person name="Dunwell J.M."/>
            <person name="Nellist C.F."/>
            <person name="Harrison R.J."/>
        </authorList>
    </citation>
    <scope>NUCLEOTIDE SEQUENCE [LARGE SCALE GENOMIC DNA]</scope>
    <source>
        <strain evidence="1 2">NOV-9</strain>
    </source>
</reference>
<dbReference type="EMBL" id="QXGF01000047">
    <property type="protein sequence ID" value="KAE8948530.1"/>
    <property type="molecule type" value="Genomic_DNA"/>
</dbReference>
<dbReference type="Proteomes" id="UP000429523">
    <property type="component" value="Unassembled WGS sequence"/>
</dbReference>
<proteinExistence type="predicted"/>
<sequence length="122" mass="13273">MGSPYGGDRRGLDVVHEVAAYPEDQVAGDSEVQGRERRKRTDTRCRWLGMSTDPAIDSEAAFVYADLSAHGVDCSLASIEAEGGMPVSYILSSRATGSRTIVHSRNLAELSYEAFTKQLALY</sequence>
<gene>
    <name evidence="1" type="ORF">PF009_g1918</name>
</gene>
<dbReference type="InterPro" id="IPR029056">
    <property type="entry name" value="Ribokinase-like"/>
</dbReference>